<sequence>MGITIRNIAEGVFIEESASNVQFYPNGAKCELSDGRIKVNGREIANAVGDVDAIEDDVAGAPISVPGTLALLIAAIAPLFAKTTTDYPVSALKVVEVTYDFAVGGGTVGDVALAGSIPDGAKITHVYINEDTVLTSAGNGATIELKLGGSGDGSITGVLTANNSTSGYTKEETNELKIATALRVLTVDIKVENITAGAVTYTVMYV</sequence>
<reference evidence="1" key="1">
    <citation type="journal article" date="2015" name="Nature">
        <title>Complex archaea that bridge the gap between prokaryotes and eukaryotes.</title>
        <authorList>
            <person name="Spang A."/>
            <person name="Saw J.H."/>
            <person name="Jorgensen S.L."/>
            <person name="Zaremba-Niedzwiedzka K."/>
            <person name="Martijn J."/>
            <person name="Lind A.E."/>
            <person name="van Eijk R."/>
            <person name="Schleper C."/>
            <person name="Guy L."/>
            <person name="Ettema T.J."/>
        </authorList>
    </citation>
    <scope>NUCLEOTIDE SEQUENCE</scope>
</reference>
<organism evidence="1">
    <name type="scientific">marine sediment metagenome</name>
    <dbReference type="NCBI Taxonomy" id="412755"/>
    <lineage>
        <taxon>unclassified sequences</taxon>
        <taxon>metagenomes</taxon>
        <taxon>ecological metagenomes</taxon>
    </lineage>
</organism>
<evidence type="ECO:0000313" key="1">
    <source>
        <dbReference type="EMBL" id="KKN63269.1"/>
    </source>
</evidence>
<dbReference type="AlphaFoldDB" id="A0A0F9S8D2"/>
<gene>
    <name evidence="1" type="ORF">LCGC14_0503870</name>
</gene>
<name>A0A0F9S8D2_9ZZZZ</name>
<protein>
    <submittedName>
        <fullName evidence="1">Uncharacterized protein</fullName>
    </submittedName>
</protein>
<proteinExistence type="predicted"/>
<dbReference type="EMBL" id="LAZR01000596">
    <property type="protein sequence ID" value="KKN63269.1"/>
    <property type="molecule type" value="Genomic_DNA"/>
</dbReference>
<comment type="caution">
    <text evidence="1">The sequence shown here is derived from an EMBL/GenBank/DDBJ whole genome shotgun (WGS) entry which is preliminary data.</text>
</comment>
<accession>A0A0F9S8D2</accession>